<evidence type="ECO:0000256" key="2">
    <source>
        <dbReference type="ARBA" id="ARBA00008917"/>
    </source>
</evidence>
<comment type="caution">
    <text evidence="7">Lacks conserved residue(s) required for the propagation of feature annotation.</text>
</comment>
<dbReference type="AlphaFoldDB" id="A0AA88IDW0"/>
<evidence type="ECO:0000313" key="9">
    <source>
        <dbReference type="EMBL" id="KAK2725454.1"/>
    </source>
</evidence>
<protein>
    <recommendedName>
        <fullName evidence="7">Derlin</fullName>
    </recommendedName>
</protein>
<keyword evidence="3 7" id="KW-0812">Transmembrane</keyword>
<dbReference type="InterPro" id="IPR035952">
    <property type="entry name" value="Rhomboid-like_sf"/>
</dbReference>
<keyword evidence="6 7" id="KW-0472">Membrane</keyword>
<evidence type="ECO:0000256" key="4">
    <source>
        <dbReference type="ARBA" id="ARBA00022824"/>
    </source>
</evidence>
<dbReference type="InterPro" id="IPR007599">
    <property type="entry name" value="DER1"/>
</dbReference>
<evidence type="ECO:0000256" key="5">
    <source>
        <dbReference type="ARBA" id="ARBA00022989"/>
    </source>
</evidence>
<feature type="transmembrane region" description="Helical" evidence="7">
    <location>
        <begin position="156"/>
        <end position="181"/>
    </location>
</feature>
<feature type="transmembrane region" description="Helical" evidence="7">
    <location>
        <begin position="201"/>
        <end position="233"/>
    </location>
</feature>
<feature type="compositionally biased region" description="Basic and acidic residues" evidence="8">
    <location>
        <begin position="269"/>
        <end position="282"/>
    </location>
</feature>
<organism evidence="9 10">
    <name type="scientific">Artemia franciscana</name>
    <name type="common">Brine shrimp</name>
    <name type="synonym">Artemia sanfranciscana</name>
    <dbReference type="NCBI Taxonomy" id="6661"/>
    <lineage>
        <taxon>Eukaryota</taxon>
        <taxon>Metazoa</taxon>
        <taxon>Ecdysozoa</taxon>
        <taxon>Arthropoda</taxon>
        <taxon>Crustacea</taxon>
        <taxon>Branchiopoda</taxon>
        <taxon>Anostraca</taxon>
        <taxon>Artemiidae</taxon>
        <taxon>Artemia</taxon>
    </lineage>
</organism>
<dbReference type="SUPFAM" id="SSF144091">
    <property type="entry name" value="Rhomboid-like"/>
    <property type="match status" value="1"/>
</dbReference>
<dbReference type="PANTHER" id="PTHR11009">
    <property type="entry name" value="DER1-LIKE PROTEIN, DERLIN"/>
    <property type="match status" value="1"/>
</dbReference>
<keyword evidence="10" id="KW-1185">Reference proteome</keyword>
<evidence type="ECO:0000313" key="10">
    <source>
        <dbReference type="Proteomes" id="UP001187531"/>
    </source>
</evidence>
<evidence type="ECO:0000256" key="8">
    <source>
        <dbReference type="SAM" id="MobiDB-lite"/>
    </source>
</evidence>
<evidence type="ECO:0000256" key="6">
    <source>
        <dbReference type="ARBA" id="ARBA00023136"/>
    </source>
</evidence>
<feature type="region of interest" description="Disordered" evidence="8">
    <location>
        <begin position="263"/>
        <end position="282"/>
    </location>
</feature>
<comment type="subcellular location">
    <subcellularLocation>
        <location evidence="1 7">Endoplasmic reticulum membrane</location>
        <topology evidence="1 7">Multi-pass membrane protein</topology>
    </subcellularLocation>
</comment>
<gene>
    <name evidence="9" type="ORF">QYM36_000069</name>
</gene>
<evidence type="ECO:0000256" key="3">
    <source>
        <dbReference type="ARBA" id="ARBA00022692"/>
    </source>
</evidence>
<evidence type="ECO:0000256" key="1">
    <source>
        <dbReference type="ARBA" id="ARBA00004477"/>
    </source>
</evidence>
<dbReference type="EMBL" id="JAVRJZ010000002">
    <property type="protein sequence ID" value="KAK2725454.1"/>
    <property type="molecule type" value="Genomic_DNA"/>
</dbReference>
<proteinExistence type="inferred from homology"/>
<accession>A0AA88IDW0</accession>
<dbReference type="Pfam" id="PF04511">
    <property type="entry name" value="DER1"/>
    <property type="match status" value="1"/>
</dbReference>
<evidence type="ECO:0000256" key="7">
    <source>
        <dbReference type="RuleBase" id="RU363059"/>
    </source>
</evidence>
<name>A0AA88IDW0_ARTSF</name>
<sequence length="282" mass="32549">MYFYEICHSLRVAERVAVPLRSVRRGSRVKGWASNSELVKARAAAKFWLGVWHECDRPKSGVVNELRVYTKRRFAKELRKHRSSLKRETVSKIIENPNLVWKLRARPVESTGQNASDIDEEIWVDYFAAEFSPPDEVKNKKFSEELDQLMTKEHNYLICAMFVNLLFLGHALTTMLVYVWSRRNPFVRMNFFGLLPFSAPYLPWVLVGFSLLLGNSVVVDLIGIAVGHVYFFLEDVFPNQPGGMRLLKTPRILKVLFDPPEEQTVELSPEDRPGGFEWGGDR</sequence>
<dbReference type="GO" id="GO:0006950">
    <property type="term" value="P:response to stress"/>
    <property type="evidence" value="ECO:0007669"/>
    <property type="project" value="UniProtKB-ARBA"/>
</dbReference>
<keyword evidence="4 7" id="KW-0256">Endoplasmic reticulum</keyword>
<keyword evidence="5 7" id="KW-1133">Transmembrane helix</keyword>
<reference evidence="9" key="1">
    <citation type="submission" date="2023-07" db="EMBL/GenBank/DDBJ databases">
        <title>Chromosome-level genome assembly of Artemia franciscana.</title>
        <authorList>
            <person name="Jo E."/>
        </authorList>
    </citation>
    <scope>NUCLEOTIDE SEQUENCE</scope>
    <source>
        <tissue evidence="9">Whole body</tissue>
    </source>
</reference>
<dbReference type="Proteomes" id="UP001187531">
    <property type="component" value="Unassembled WGS sequence"/>
</dbReference>
<comment type="similarity">
    <text evidence="2 7">Belongs to the derlin family.</text>
</comment>
<dbReference type="GO" id="GO:0005789">
    <property type="term" value="C:endoplasmic reticulum membrane"/>
    <property type="evidence" value="ECO:0007669"/>
    <property type="project" value="UniProtKB-SubCell"/>
</dbReference>
<comment type="caution">
    <text evidence="9">The sequence shown here is derived from an EMBL/GenBank/DDBJ whole genome shotgun (WGS) entry which is preliminary data.</text>
</comment>
<comment type="function">
    <text evidence="7">May be involved in the degradation of misfolded endoplasmic reticulum (ER) luminal proteins.</text>
</comment>